<dbReference type="Pfam" id="PF17884">
    <property type="entry name" value="DUF5591"/>
    <property type="match status" value="1"/>
</dbReference>
<proteinExistence type="predicted"/>
<dbReference type="EMBL" id="JALAOH010000012">
    <property type="protein sequence ID" value="MCY8316237.1"/>
    <property type="molecule type" value="Genomic_DNA"/>
</dbReference>
<evidence type="ECO:0000259" key="2">
    <source>
        <dbReference type="Pfam" id="PF17884"/>
    </source>
</evidence>
<dbReference type="Proteomes" id="UP001067121">
    <property type="component" value="Unassembled WGS sequence"/>
</dbReference>
<evidence type="ECO:0000313" key="4">
    <source>
        <dbReference type="Proteomes" id="UP001067121"/>
    </source>
</evidence>
<dbReference type="InterPro" id="IPR040777">
    <property type="entry name" value="DUF5591"/>
</dbReference>
<comment type="caution">
    <text evidence="3">The sequence shown here is derived from an EMBL/GenBank/DDBJ whole genome shotgun (WGS) entry which is preliminary data.</text>
</comment>
<dbReference type="SUPFAM" id="SSF52141">
    <property type="entry name" value="Uracil-DNA glycosylase-like"/>
    <property type="match status" value="1"/>
</dbReference>
<reference evidence="3" key="1">
    <citation type="submission" date="2022-02" db="EMBL/GenBank/DDBJ databases">
        <title>Crop Bioprotection Bacillus Genome Sequencing.</title>
        <authorList>
            <person name="Dunlap C."/>
        </authorList>
    </citation>
    <scope>NUCLEOTIDE SEQUENCE</scope>
    <source>
        <strain evidence="3">98-1</strain>
    </source>
</reference>
<sequence>MIMSATYPNFPEYKLKNVYKGETFFKRGATRDHIFHEEFEEWQKFFCSGEYLPPAGKDIALFHVCTWAKPYDFSYIGKKIREVTNKFERIHPIILSNAGVIPYEYQMNPAFCAYDWIQTEDISGEEALRLKNLYQHSLLNRIKNYLTSKQQHYKTVVHYCMPIKDSIVTDIHDFCKTIDLPYFHTPGLETFRNSKGALTNLKDLGDFYILDPVLSDLENTLKKVSSIDRSVNRNTGL</sequence>
<dbReference type="AlphaFoldDB" id="A0AAP3FTZ2"/>
<dbReference type="RefSeq" id="WP_268542801.1">
    <property type="nucleotide sequence ID" value="NZ_JALAOH010000012.1"/>
</dbReference>
<protein>
    <submittedName>
        <fullName evidence="3">DUF5591 domain-containing protein</fullName>
    </submittedName>
</protein>
<dbReference type="Gene3D" id="3.40.50.10630">
    <property type="entry name" value="Uracil-DNA glycosylase-like"/>
    <property type="match status" value="1"/>
</dbReference>
<feature type="domain" description="DUF5591" evidence="2">
    <location>
        <begin position="50"/>
        <end position="161"/>
    </location>
</feature>
<name>A0AAP3FTZ2_BACVA</name>
<accession>A0AAP3FTZ2</accession>
<keyword evidence="1" id="KW-0819">tRNA processing</keyword>
<organism evidence="3 4">
    <name type="scientific">Bacillus vallismortis</name>
    <dbReference type="NCBI Taxonomy" id="72361"/>
    <lineage>
        <taxon>Bacteria</taxon>
        <taxon>Bacillati</taxon>
        <taxon>Bacillota</taxon>
        <taxon>Bacilli</taxon>
        <taxon>Bacillales</taxon>
        <taxon>Bacillaceae</taxon>
        <taxon>Bacillus</taxon>
    </lineage>
</organism>
<gene>
    <name evidence="3" type="ORF">MOC71_05640</name>
</gene>
<dbReference type="InterPro" id="IPR036895">
    <property type="entry name" value="Uracil-DNA_glycosylase-like_sf"/>
</dbReference>
<evidence type="ECO:0000256" key="1">
    <source>
        <dbReference type="ARBA" id="ARBA00022694"/>
    </source>
</evidence>
<dbReference type="GO" id="GO:0008033">
    <property type="term" value="P:tRNA processing"/>
    <property type="evidence" value="ECO:0007669"/>
    <property type="project" value="UniProtKB-KW"/>
</dbReference>
<evidence type="ECO:0000313" key="3">
    <source>
        <dbReference type="EMBL" id="MCY8316237.1"/>
    </source>
</evidence>